<evidence type="ECO:0000313" key="2">
    <source>
        <dbReference type="EMBL" id="MCB4825248.1"/>
    </source>
</evidence>
<reference evidence="2" key="1">
    <citation type="submission" date="2021-10" db="EMBL/GenBank/DDBJ databases">
        <title>Roseicella aerolatum sp. nov., isolated from aerosols of e-waste dismantling site.</title>
        <authorList>
            <person name="Qin T."/>
        </authorList>
    </citation>
    <scope>NUCLEOTIDE SEQUENCE</scope>
    <source>
        <strain evidence="2">GB24</strain>
    </source>
</reference>
<dbReference type="EMBL" id="JAJAQI010000075">
    <property type="protein sequence ID" value="MCB4825248.1"/>
    <property type="molecule type" value="Genomic_DNA"/>
</dbReference>
<evidence type="ECO:0008006" key="4">
    <source>
        <dbReference type="Google" id="ProtNLM"/>
    </source>
</evidence>
<proteinExistence type="predicted"/>
<keyword evidence="1" id="KW-0732">Signal</keyword>
<feature type="signal peptide" evidence="1">
    <location>
        <begin position="1"/>
        <end position="22"/>
    </location>
</feature>
<sequence length="155" mass="15374">MRILRVAAFGLCLGLTVGIAGAARAASPQDPGTSGQINQCWGQIASGLAQYDSPNVTDAMHGGAMGMHSRSGTAAAKNGGFANNPIAPITQPRTGAGNVSKGAPHNTHPGDGGMGQHAVNNGAFFSTLLDPVTGTVMGGTGEPITCSLNVAPNIP</sequence>
<comment type="caution">
    <text evidence="2">The sequence shown here is derived from an EMBL/GenBank/DDBJ whole genome shotgun (WGS) entry which is preliminary data.</text>
</comment>
<protein>
    <recommendedName>
        <fullName evidence="4">Secreted protein</fullName>
    </recommendedName>
</protein>
<gene>
    <name evidence="2" type="ORF">LHA35_26370</name>
</gene>
<dbReference type="AlphaFoldDB" id="A0A9X1LDK3"/>
<organism evidence="2 3">
    <name type="scientific">Roseicella aerolata</name>
    <dbReference type="NCBI Taxonomy" id="2883479"/>
    <lineage>
        <taxon>Bacteria</taxon>
        <taxon>Pseudomonadati</taxon>
        <taxon>Pseudomonadota</taxon>
        <taxon>Alphaproteobacteria</taxon>
        <taxon>Acetobacterales</taxon>
        <taxon>Roseomonadaceae</taxon>
        <taxon>Roseicella</taxon>
    </lineage>
</organism>
<dbReference type="Proteomes" id="UP001139311">
    <property type="component" value="Unassembled WGS sequence"/>
</dbReference>
<keyword evidence="3" id="KW-1185">Reference proteome</keyword>
<evidence type="ECO:0000313" key="3">
    <source>
        <dbReference type="Proteomes" id="UP001139311"/>
    </source>
</evidence>
<evidence type="ECO:0000256" key="1">
    <source>
        <dbReference type="SAM" id="SignalP"/>
    </source>
</evidence>
<name>A0A9X1LDK3_9PROT</name>
<feature type="chain" id="PRO_5040929670" description="Secreted protein" evidence="1">
    <location>
        <begin position="23"/>
        <end position="155"/>
    </location>
</feature>
<dbReference type="RefSeq" id="WP_226614018.1">
    <property type="nucleotide sequence ID" value="NZ_JAJAQI010000075.1"/>
</dbReference>
<accession>A0A9X1LDK3</accession>